<feature type="transmembrane region" description="Helical" evidence="1">
    <location>
        <begin position="191"/>
        <end position="212"/>
    </location>
</feature>
<feature type="transmembrane region" description="Helical" evidence="1">
    <location>
        <begin position="146"/>
        <end position="165"/>
    </location>
</feature>
<gene>
    <name evidence="2" type="ORF">SE15_06910</name>
</gene>
<organism evidence="2 3">
    <name type="scientific">Thermanaerothrix daxensis</name>
    <dbReference type="NCBI Taxonomy" id="869279"/>
    <lineage>
        <taxon>Bacteria</taxon>
        <taxon>Bacillati</taxon>
        <taxon>Chloroflexota</taxon>
        <taxon>Anaerolineae</taxon>
        <taxon>Anaerolineales</taxon>
        <taxon>Anaerolineaceae</taxon>
        <taxon>Thermanaerothrix</taxon>
    </lineage>
</organism>
<dbReference type="EMBL" id="LGKO01000003">
    <property type="protein sequence ID" value="KPL83403.1"/>
    <property type="molecule type" value="Genomic_DNA"/>
</dbReference>
<accession>A0A0P6YEK0</accession>
<feature type="transmembrane region" description="Helical" evidence="1">
    <location>
        <begin position="43"/>
        <end position="64"/>
    </location>
</feature>
<dbReference type="AlphaFoldDB" id="A0A0P6YEK0"/>
<evidence type="ECO:0000313" key="3">
    <source>
        <dbReference type="Proteomes" id="UP000050544"/>
    </source>
</evidence>
<evidence type="ECO:0008006" key="4">
    <source>
        <dbReference type="Google" id="ProtNLM"/>
    </source>
</evidence>
<name>A0A0P6YEK0_9CHLR</name>
<keyword evidence="3" id="KW-1185">Reference proteome</keyword>
<reference evidence="2 3" key="1">
    <citation type="submission" date="2015-07" db="EMBL/GenBank/DDBJ databases">
        <title>Whole genome sequence of Thermanaerothrix daxensis DSM 23592.</title>
        <authorList>
            <person name="Hemp J."/>
            <person name="Ward L.M."/>
            <person name="Pace L.A."/>
            <person name="Fischer W.W."/>
        </authorList>
    </citation>
    <scope>NUCLEOTIDE SEQUENCE [LARGE SCALE GENOMIC DNA]</scope>
    <source>
        <strain evidence="2 3">GNS-1</strain>
    </source>
</reference>
<protein>
    <recommendedName>
        <fullName evidence="4">Lysylphosphatidylglycerol synthetase</fullName>
    </recommendedName>
</protein>
<feature type="transmembrane region" description="Helical" evidence="1">
    <location>
        <begin position="120"/>
        <end position="140"/>
    </location>
</feature>
<evidence type="ECO:0000313" key="2">
    <source>
        <dbReference type="EMBL" id="KPL83403.1"/>
    </source>
</evidence>
<keyword evidence="1" id="KW-0472">Membrane</keyword>
<comment type="caution">
    <text evidence="2">The sequence shown here is derived from an EMBL/GenBank/DDBJ whole genome shotgun (WGS) entry which is preliminary data.</text>
</comment>
<keyword evidence="1" id="KW-1133">Transmembrane helix</keyword>
<proteinExistence type="predicted"/>
<evidence type="ECO:0000256" key="1">
    <source>
        <dbReference type="SAM" id="Phobius"/>
    </source>
</evidence>
<dbReference type="Proteomes" id="UP000050544">
    <property type="component" value="Unassembled WGS sequence"/>
</dbReference>
<dbReference type="STRING" id="869279.SE15_06910"/>
<keyword evidence="1" id="KW-0812">Transmembrane</keyword>
<feature type="transmembrane region" description="Helical" evidence="1">
    <location>
        <begin position="272"/>
        <end position="296"/>
    </location>
</feature>
<feature type="transmembrane region" description="Helical" evidence="1">
    <location>
        <begin position="232"/>
        <end position="251"/>
    </location>
</feature>
<sequence length="304" mass="34337">MGRLRDRLRILGLFIGLSVLLYQMYDGINTVSGMDILLQPKLLIASVGLSTWAIFCQIFAWLIIMRGIGVNITLKDAIKGYVLNFLPRYIPGTVWGYLSRATWLNKSFGVEYQLTHWGSIIEVVIGIESCMVMLSVYLFSLLPLRLWWTPASILLFVLLGSWFILKKISRIPFMGVFKNPFYGLTISMKGWLMATTALWSNWLIYGMITILYLNFYGSYPLGMRSILETSTIFSLSWLGGFMVWIFPAGLGPRDLLLSKGISTIFSVTQAQANLMAVIIRLTMMFSELVWAIGGMITGGLRITE</sequence>